<keyword evidence="3" id="KW-1185">Reference proteome</keyword>
<dbReference type="RefSeq" id="WP_311597625.1">
    <property type="nucleotide sequence ID" value="NZ_JAVREM010000008.1"/>
</dbReference>
<feature type="region of interest" description="Disordered" evidence="1">
    <location>
        <begin position="1"/>
        <end position="49"/>
    </location>
</feature>
<sequence length="268" mass="27427">MTAPDPFTPVPAARRRVPADDRTIDLSAPRPGPRGGTGAAPAAPVPATPDLSTLPETAWDDDVEAPFALAPARAGVHLGTGRDGRPVALPCPGPAGTRVAAIGESLFGRLIALRLLATGALVTAAARDPGPWQGIRLAAGDRLAFAEDPAAWPRHTPAPPGVDAGPQALVSDQRRAPSSALAAGPWRTVLHVTRNPPRGAAFWRRPDVLLALGADHADAVGRLLGAEAAGLTSRLAPGEVVLFRPGTAEVLRPDIAPGEHEILTAGTS</sequence>
<comment type="caution">
    <text evidence="2">The sequence shown here is derived from an EMBL/GenBank/DDBJ whole genome shotgun (WGS) entry which is preliminary data.</text>
</comment>
<gene>
    <name evidence="2" type="ORF">RNC47_10435</name>
</gene>
<accession>A0ABU2LMG0</accession>
<organism evidence="2 3">
    <name type="scientific">Streptomyces millisiae</name>
    <dbReference type="NCBI Taxonomy" id="3075542"/>
    <lineage>
        <taxon>Bacteria</taxon>
        <taxon>Bacillati</taxon>
        <taxon>Actinomycetota</taxon>
        <taxon>Actinomycetes</taxon>
        <taxon>Kitasatosporales</taxon>
        <taxon>Streptomycetaceae</taxon>
        <taxon>Streptomyces</taxon>
    </lineage>
</organism>
<evidence type="ECO:0000256" key="1">
    <source>
        <dbReference type="SAM" id="MobiDB-lite"/>
    </source>
</evidence>
<name>A0ABU2LMG0_9ACTN</name>
<dbReference type="Proteomes" id="UP001183420">
    <property type="component" value="Unassembled WGS sequence"/>
</dbReference>
<evidence type="ECO:0000313" key="3">
    <source>
        <dbReference type="Proteomes" id="UP001183420"/>
    </source>
</evidence>
<dbReference type="EMBL" id="JAVREM010000008">
    <property type="protein sequence ID" value="MDT0318754.1"/>
    <property type="molecule type" value="Genomic_DNA"/>
</dbReference>
<protein>
    <submittedName>
        <fullName evidence="2">Uncharacterized protein</fullName>
    </submittedName>
</protein>
<reference evidence="3" key="1">
    <citation type="submission" date="2023-07" db="EMBL/GenBank/DDBJ databases">
        <title>30 novel species of actinomycetes from the DSMZ collection.</title>
        <authorList>
            <person name="Nouioui I."/>
        </authorList>
    </citation>
    <scope>NUCLEOTIDE SEQUENCE [LARGE SCALE GENOMIC DNA]</scope>
    <source>
        <strain evidence="3">DSM 44918</strain>
    </source>
</reference>
<proteinExistence type="predicted"/>
<evidence type="ECO:0000313" key="2">
    <source>
        <dbReference type="EMBL" id="MDT0318754.1"/>
    </source>
</evidence>